<dbReference type="AlphaFoldDB" id="A0A2R3QC32"/>
<feature type="transmembrane region" description="Helical" evidence="4">
    <location>
        <begin position="55"/>
        <end position="79"/>
    </location>
</feature>
<dbReference type="InterPro" id="IPR026170">
    <property type="entry name" value="FAM173A/B"/>
</dbReference>
<dbReference type="GO" id="GO:0016279">
    <property type="term" value="F:protein-lysine N-methyltransferase activity"/>
    <property type="evidence" value="ECO:0007669"/>
    <property type="project" value="InterPro"/>
</dbReference>
<dbReference type="OrthoDB" id="5611641at2"/>
<keyword evidence="4" id="KW-1133">Transmembrane helix</keyword>
<feature type="transmembrane region" description="Helical" evidence="4">
    <location>
        <begin position="7"/>
        <end position="24"/>
    </location>
</feature>
<evidence type="ECO:0000313" key="6">
    <source>
        <dbReference type="Proteomes" id="UP000237925"/>
    </source>
</evidence>
<dbReference type="EMBL" id="CP027667">
    <property type="protein sequence ID" value="AVO49333.1"/>
    <property type="molecule type" value="Genomic_DNA"/>
</dbReference>
<keyword evidence="4" id="KW-0812">Transmembrane</keyword>
<keyword evidence="1 5" id="KW-0489">Methyltransferase</keyword>
<feature type="transmembrane region" description="Helical" evidence="4">
    <location>
        <begin position="30"/>
        <end position="48"/>
    </location>
</feature>
<evidence type="ECO:0000256" key="2">
    <source>
        <dbReference type="ARBA" id="ARBA00022679"/>
    </source>
</evidence>
<dbReference type="Gene3D" id="3.40.50.150">
    <property type="entry name" value="Vaccinia Virus protein VP39"/>
    <property type="match status" value="1"/>
</dbReference>
<organism evidence="5 6">
    <name type="scientific">Melaminivora suipulveris</name>
    <dbReference type="NCBI Taxonomy" id="2109913"/>
    <lineage>
        <taxon>Bacteria</taxon>
        <taxon>Pseudomonadati</taxon>
        <taxon>Pseudomonadota</taxon>
        <taxon>Betaproteobacteria</taxon>
        <taxon>Burkholderiales</taxon>
        <taxon>Comamonadaceae</taxon>
        <taxon>Melaminivora</taxon>
    </lineage>
</organism>
<protein>
    <submittedName>
        <fullName evidence="5">Methyltransferase type 12</fullName>
    </submittedName>
</protein>
<dbReference type="Proteomes" id="UP000237925">
    <property type="component" value="Chromosome"/>
</dbReference>
<reference evidence="5 6" key="1">
    <citation type="submission" date="2018-03" db="EMBL/GenBank/DDBJ databases">
        <title>Genome sequencing of Melaminivora sp.</title>
        <authorList>
            <person name="Kim S.-J."/>
            <person name="Heo J."/>
            <person name="Ahn J.-H."/>
            <person name="Kwon S.-W."/>
        </authorList>
    </citation>
    <scope>NUCLEOTIDE SEQUENCE [LARGE SCALE GENOMIC DNA]</scope>
    <source>
        <strain evidence="5 6">SC2-9</strain>
    </source>
</reference>
<gene>
    <name evidence="5" type="ORF">C6568_08690</name>
</gene>
<keyword evidence="2 5" id="KW-0808">Transferase</keyword>
<evidence type="ECO:0000256" key="1">
    <source>
        <dbReference type="ARBA" id="ARBA00022603"/>
    </source>
</evidence>
<dbReference type="GO" id="GO:0032259">
    <property type="term" value="P:methylation"/>
    <property type="evidence" value="ECO:0007669"/>
    <property type="project" value="UniProtKB-KW"/>
</dbReference>
<keyword evidence="3" id="KW-0949">S-adenosyl-L-methionine</keyword>
<sequence>MRLPWPLPALLVWLAAWLLYWAALRLRLDPLPAMLLASALGLAASALLRSRWRRALMALGFPLSLALSDAAMLPAWAWLLPLAALLALYPVHAWRDAPLFPTPAQALAGLAQRAPLPPGSALLDAGCGLGHGLRALHEAYPQARLEGVEWSRPLAWLCRLRCPFARVHRGDMWALDWSGYRLVYLFQRPEIMGRVAAKAQGDMAPGSWIASLVFELPGHACDARLETVPGRPLWLYRLPLRAATNETT</sequence>
<keyword evidence="4" id="KW-0472">Membrane</keyword>
<accession>A0A2R3QC32</accession>
<dbReference type="PANTHER" id="PTHR13610:SF9">
    <property type="entry name" value="FI06469P"/>
    <property type="match status" value="1"/>
</dbReference>
<evidence type="ECO:0000256" key="3">
    <source>
        <dbReference type="ARBA" id="ARBA00022691"/>
    </source>
</evidence>
<dbReference type="PANTHER" id="PTHR13610">
    <property type="entry name" value="METHYLTRANSFERASE DOMAIN-CONTAINING PROTEIN"/>
    <property type="match status" value="1"/>
</dbReference>
<proteinExistence type="predicted"/>
<name>A0A2R3QC32_9BURK</name>
<dbReference type="SUPFAM" id="SSF53335">
    <property type="entry name" value="S-adenosyl-L-methionine-dependent methyltransferases"/>
    <property type="match status" value="1"/>
</dbReference>
<dbReference type="RefSeq" id="WP_106683766.1">
    <property type="nucleotide sequence ID" value="NZ_CP027667.1"/>
</dbReference>
<dbReference type="InterPro" id="IPR029063">
    <property type="entry name" value="SAM-dependent_MTases_sf"/>
</dbReference>
<dbReference type="KEGG" id="mela:C6568_08690"/>
<evidence type="ECO:0000256" key="4">
    <source>
        <dbReference type="SAM" id="Phobius"/>
    </source>
</evidence>
<evidence type="ECO:0000313" key="5">
    <source>
        <dbReference type="EMBL" id="AVO49333.1"/>
    </source>
</evidence>
<keyword evidence="6" id="KW-1185">Reference proteome</keyword>